<dbReference type="OrthoDB" id="6564264at2"/>
<dbReference type="RefSeq" id="WP_052512338.1">
    <property type="nucleotide sequence ID" value="NZ_BBMZ01000009.1"/>
</dbReference>
<evidence type="ECO:0000313" key="3">
    <source>
        <dbReference type="Proteomes" id="UP000029462"/>
    </source>
</evidence>
<comment type="caution">
    <text evidence="2">The sequence shown here is derived from an EMBL/GenBank/DDBJ whole genome shotgun (WGS) entry which is preliminary data.</text>
</comment>
<dbReference type="Proteomes" id="UP000029462">
    <property type="component" value="Unassembled WGS sequence"/>
</dbReference>
<sequence>MNKYYLPYVIGAILSALTINTSAESTSSSIIKNSDVDACIDKSGDIDNECLNVVNKRSEKELNDAYEDKLKEISTFDYTRWWMGEKDRREEMKQSFVHSQELWLKYRSEYCKTASTGSEGIDGYGAVVLSCQINLAKRRLEEIKMIHPDLSDGWKIIYSKR</sequence>
<proteinExistence type="predicted"/>
<protein>
    <recommendedName>
        <fullName evidence="1">Lysozyme inhibitor LprI-like N-terminal domain-containing protein</fullName>
    </recommendedName>
</protein>
<evidence type="ECO:0000313" key="2">
    <source>
        <dbReference type="EMBL" id="GAL58108.1"/>
    </source>
</evidence>
<organism evidence="2 3">
    <name type="scientific">Pseudescherichia vulneris NBRC 102420</name>
    <dbReference type="NCBI Taxonomy" id="1115515"/>
    <lineage>
        <taxon>Bacteria</taxon>
        <taxon>Pseudomonadati</taxon>
        <taxon>Pseudomonadota</taxon>
        <taxon>Gammaproteobacteria</taxon>
        <taxon>Enterobacterales</taxon>
        <taxon>Enterobacteriaceae</taxon>
        <taxon>Pseudescherichia</taxon>
    </lineage>
</organism>
<keyword evidence="3" id="KW-1185">Reference proteome</keyword>
<dbReference type="AlphaFoldDB" id="A0A090V1Y5"/>
<reference evidence="2 3" key="1">
    <citation type="submission" date="2014-09" db="EMBL/GenBank/DDBJ databases">
        <title>Whole genome shotgun sequence of Escherichia vulneris NBRC 102420.</title>
        <authorList>
            <person name="Yoshida Y."/>
            <person name="Hosoyama A."/>
            <person name="Tsuchikane K."/>
            <person name="Ohji S."/>
            <person name="Ichikawa N."/>
            <person name="Kimura A."/>
            <person name="Yamazoe A."/>
            <person name="Ezaki T."/>
            <person name="Fujita N."/>
        </authorList>
    </citation>
    <scope>NUCLEOTIDE SEQUENCE [LARGE SCALE GENOMIC DNA]</scope>
    <source>
        <strain evidence="2 3">NBRC 102420</strain>
    </source>
</reference>
<accession>A0A090V1Y5</accession>
<name>A0A090V1Y5_PSEVU</name>
<gene>
    <name evidence="2" type="ORF">EV102420_09_01400</name>
</gene>
<dbReference type="eggNOG" id="COG3755">
    <property type="taxonomic scope" value="Bacteria"/>
</dbReference>
<dbReference type="Gene3D" id="1.20.1270.180">
    <property type="match status" value="1"/>
</dbReference>
<dbReference type="EMBL" id="BBMZ01000009">
    <property type="protein sequence ID" value="GAL58108.1"/>
    <property type="molecule type" value="Genomic_DNA"/>
</dbReference>
<feature type="domain" description="Lysozyme inhibitor LprI-like N-terminal" evidence="1">
    <location>
        <begin position="39"/>
        <end position="142"/>
    </location>
</feature>
<dbReference type="Pfam" id="PF07007">
    <property type="entry name" value="LprI"/>
    <property type="match status" value="1"/>
</dbReference>
<dbReference type="STRING" id="1115515.EV102420_09_01400"/>
<dbReference type="InterPro" id="IPR009739">
    <property type="entry name" value="LprI-like_N"/>
</dbReference>
<evidence type="ECO:0000259" key="1">
    <source>
        <dbReference type="Pfam" id="PF07007"/>
    </source>
</evidence>